<dbReference type="RefSeq" id="WP_149681904.1">
    <property type="nucleotide sequence ID" value="NZ_FNBI01000002.1"/>
</dbReference>
<feature type="transmembrane region" description="Helical" evidence="6">
    <location>
        <begin position="149"/>
        <end position="165"/>
    </location>
</feature>
<reference evidence="7 10" key="2">
    <citation type="submission" date="2019-12" db="EMBL/GenBank/DDBJ databases">
        <authorList>
            <person name="Zheng J."/>
        </authorList>
    </citation>
    <scope>NUCLEOTIDE SEQUENCE [LARGE SCALE GENOMIC DNA]</scope>
    <source>
        <strain evidence="7 10">DSM 27347</strain>
    </source>
</reference>
<evidence type="ECO:0000313" key="10">
    <source>
        <dbReference type="Proteomes" id="UP000436801"/>
    </source>
</evidence>
<dbReference type="GO" id="GO:0055085">
    <property type="term" value="P:transmembrane transport"/>
    <property type="evidence" value="ECO:0007669"/>
    <property type="project" value="TreeGrafter"/>
</dbReference>
<keyword evidence="9" id="KW-1185">Reference proteome</keyword>
<sequence>MSRLTPDEDDARYVRRVVLTILIVAITAALYRAGDLLILAFGSILGAIVIHAIADLYRDHLPVGPKRSLSMAIVTVLAVIGFLGWLFGVAFRQQLNTLVTQLPSLLGNLEAWASQSPVGAKVVDAVQAAYAGSRVAQDVGGIATGAGEFVLNCLLLLVGALFFAADPKVYERGFLFLIPRGKRRAVEDALFDTASTLRLWLRAQLIQMTTMGVLVGLGLWIAGVPSAAALGLLTGLSEFVPYVGPIAAMLPALGLAATTHGNGAIIGTLVTFGVVRIIQTNAITPFVTSRVVAIPPAVTLFAIIAVGVIFGLFGLFFSAALLVVIFTLIRSLYLREVLGEDIPRAEHNTLLGPGAWLRRDDKDNKPT</sequence>
<gene>
    <name evidence="7" type="ORF">GQR91_09700</name>
    <name evidence="8" type="ORF">SAMN05216557_102594</name>
</gene>
<dbReference type="Proteomes" id="UP000436801">
    <property type="component" value="Unassembled WGS sequence"/>
</dbReference>
<dbReference type="OrthoDB" id="5761230at2"/>
<evidence type="ECO:0000256" key="4">
    <source>
        <dbReference type="ARBA" id="ARBA00022989"/>
    </source>
</evidence>
<dbReference type="GO" id="GO:0016020">
    <property type="term" value="C:membrane"/>
    <property type="evidence" value="ECO:0007669"/>
    <property type="project" value="UniProtKB-SubCell"/>
</dbReference>
<organism evidence="8 9">
    <name type="scientific">Sphingomonas carotinifaciens</name>
    <dbReference type="NCBI Taxonomy" id="1166323"/>
    <lineage>
        <taxon>Bacteria</taxon>
        <taxon>Pseudomonadati</taxon>
        <taxon>Pseudomonadota</taxon>
        <taxon>Alphaproteobacteria</taxon>
        <taxon>Sphingomonadales</taxon>
        <taxon>Sphingomonadaceae</taxon>
        <taxon>Sphingomonas</taxon>
    </lineage>
</organism>
<dbReference type="InterPro" id="IPR002549">
    <property type="entry name" value="AI-2E-like"/>
</dbReference>
<dbReference type="Pfam" id="PF01594">
    <property type="entry name" value="AI-2E_transport"/>
    <property type="match status" value="1"/>
</dbReference>
<evidence type="ECO:0000313" key="7">
    <source>
        <dbReference type="EMBL" id="MWC43923.1"/>
    </source>
</evidence>
<evidence type="ECO:0000256" key="3">
    <source>
        <dbReference type="ARBA" id="ARBA00022692"/>
    </source>
</evidence>
<keyword evidence="3 6" id="KW-0812">Transmembrane</keyword>
<dbReference type="EMBL" id="FNBI01000002">
    <property type="protein sequence ID" value="SDF22928.1"/>
    <property type="molecule type" value="Genomic_DNA"/>
</dbReference>
<dbReference type="PANTHER" id="PTHR21716:SF62">
    <property type="entry name" value="TRANSPORT PROTEIN YDBI-RELATED"/>
    <property type="match status" value="1"/>
</dbReference>
<proteinExistence type="inferred from homology"/>
<keyword evidence="5 6" id="KW-0472">Membrane</keyword>
<feature type="transmembrane region" description="Helical" evidence="6">
    <location>
        <begin position="300"/>
        <end position="329"/>
    </location>
</feature>
<reference evidence="8 9" key="1">
    <citation type="submission" date="2016-10" db="EMBL/GenBank/DDBJ databases">
        <authorList>
            <person name="Varghese N."/>
            <person name="Submissions S."/>
        </authorList>
    </citation>
    <scope>NUCLEOTIDE SEQUENCE [LARGE SCALE GENOMIC DNA]</scope>
    <source>
        <strain evidence="8 9">S7-754</strain>
    </source>
</reference>
<protein>
    <submittedName>
        <fullName evidence="7">AI-2E family transporter</fullName>
    </submittedName>
    <submittedName>
        <fullName evidence="8">Predicted PurR-regulated permease PerM</fullName>
    </submittedName>
</protein>
<feature type="transmembrane region" description="Helical" evidence="6">
    <location>
        <begin position="264"/>
        <end position="288"/>
    </location>
</feature>
<comment type="similarity">
    <text evidence="2">Belongs to the autoinducer-2 exporter (AI-2E) (TC 2.A.86) family.</text>
</comment>
<dbReference type="Proteomes" id="UP000323502">
    <property type="component" value="Unassembled WGS sequence"/>
</dbReference>
<feature type="transmembrane region" description="Helical" evidence="6">
    <location>
        <begin position="211"/>
        <end position="233"/>
    </location>
</feature>
<dbReference type="EMBL" id="WSUT01000005">
    <property type="protein sequence ID" value="MWC43923.1"/>
    <property type="molecule type" value="Genomic_DNA"/>
</dbReference>
<evidence type="ECO:0000256" key="2">
    <source>
        <dbReference type="ARBA" id="ARBA00009773"/>
    </source>
</evidence>
<dbReference type="PANTHER" id="PTHR21716">
    <property type="entry name" value="TRANSMEMBRANE PROTEIN"/>
    <property type="match status" value="1"/>
</dbReference>
<feature type="transmembrane region" description="Helical" evidence="6">
    <location>
        <begin position="12"/>
        <end position="31"/>
    </location>
</feature>
<evidence type="ECO:0000256" key="6">
    <source>
        <dbReference type="SAM" id="Phobius"/>
    </source>
</evidence>
<accession>A0A1G7JDF1</accession>
<keyword evidence="4 6" id="KW-1133">Transmembrane helix</keyword>
<evidence type="ECO:0000256" key="1">
    <source>
        <dbReference type="ARBA" id="ARBA00004141"/>
    </source>
</evidence>
<evidence type="ECO:0000313" key="9">
    <source>
        <dbReference type="Proteomes" id="UP000323502"/>
    </source>
</evidence>
<evidence type="ECO:0000256" key="5">
    <source>
        <dbReference type="ARBA" id="ARBA00023136"/>
    </source>
</evidence>
<dbReference type="AlphaFoldDB" id="A0A1G7JDF1"/>
<evidence type="ECO:0000313" key="8">
    <source>
        <dbReference type="EMBL" id="SDF22928.1"/>
    </source>
</evidence>
<comment type="subcellular location">
    <subcellularLocation>
        <location evidence="1">Membrane</location>
        <topology evidence="1">Multi-pass membrane protein</topology>
    </subcellularLocation>
</comment>
<feature type="transmembrane region" description="Helical" evidence="6">
    <location>
        <begin position="37"/>
        <end position="57"/>
    </location>
</feature>
<feature type="transmembrane region" description="Helical" evidence="6">
    <location>
        <begin position="69"/>
        <end position="91"/>
    </location>
</feature>
<name>A0A1G7JDF1_9SPHN</name>